<dbReference type="InterPro" id="IPR050961">
    <property type="entry name" value="BolA/IbaG_stress_morph_reg"/>
</dbReference>
<dbReference type="EMBL" id="WIXP02000003">
    <property type="protein sequence ID" value="KAF6212915.1"/>
    <property type="molecule type" value="Genomic_DNA"/>
</dbReference>
<evidence type="ECO:0000256" key="1">
    <source>
        <dbReference type="ARBA" id="ARBA00005578"/>
    </source>
</evidence>
<evidence type="ECO:0008006" key="5">
    <source>
        <dbReference type="Google" id="ProtNLM"/>
    </source>
</evidence>
<comment type="caution">
    <text evidence="3">The sequence shown here is derived from an EMBL/GenBank/DDBJ whole genome shotgun (WGS) entry which is preliminary data.</text>
</comment>
<evidence type="ECO:0000313" key="3">
    <source>
        <dbReference type="EMBL" id="KAF6212915.1"/>
    </source>
</evidence>
<dbReference type="PANTHER" id="PTHR46229">
    <property type="entry name" value="BOLA TRANSCRIPTION REGULATOR"/>
    <property type="match status" value="1"/>
</dbReference>
<proteinExistence type="inferred from homology"/>
<evidence type="ECO:0000256" key="2">
    <source>
        <dbReference type="RuleBase" id="RU003860"/>
    </source>
</evidence>
<accession>A0A6A4JQ41</accession>
<organism evidence="3 4">
    <name type="scientific">Apolygus lucorum</name>
    <name type="common">Small green plant bug</name>
    <name type="synonym">Lygocoris lucorum</name>
    <dbReference type="NCBI Taxonomy" id="248454"/>
    <lineage>
        <taxon>Eukaryota</taxon>
        <taxon>Metazoa</taxon>
        <taxon>Ecdysozoa</taxon>
        <taxon>Arthropoda</taxon>
        <taxon>Hexapoda</taxon>
        <taxon>Insecta</taxon>
        <taxon>Pterygota</taxon>
        <taxon>Neoptera</taxon>
        <taxon>Paraneoptera</taxon>
        <taxon>Hemiptera</taxon>
        <taxon>Heteroptera</taxon>
        <taxon>Panheteroptera</taxon>
        <taxon>Cimicomorpha</taxon>
        <taxon>Miridae</taxon>
        <taxon>Mirini</taxon>
        <taxon>Apolygus</taxon>
    </lineage>
</organism>
<dbReference type="SUPFAM" id="SSF82657">
    <property type="entry name" value="BolA-like"/>
    <property type="match status" value="1"/>
</dbReference>
<dbReference type="OrthoDB" id="4983at2759"/>
<dbReference type="Proteomes" id="UP000466442">
    <property type="component" value="Unassembled WGS sequence"/>
</dbReference>
<dbReference type="Pfam" id="PF01722">
    <property type="entry name" value="BolA"/>
    <property type="match status" value="1"/>
</dbReference>
<keyword evidence="4" id="KW-1185">Reference proteome</keyword>
<dbReference type="InterPro" id="IPR002634">
    <property type="entry name" value="BolA"/>
</dbReference>
<dbReference type="PANTHER" id="PTHR46229:SF2">
    <property type="entry name" value="BOLA-LIKE PROTEIN 1"/>
    <property type="match status" value="1"/>
</dbReference>
<protein>
    <recommendedName>
        <fullName evidence="5">BolA</fullName>
    </recommendedName>
</protein>
<comment type="similarity">
    <text evidence="1 2">Belongs to the BolA/IbaG family.</text>
</comment>
<dbReference type="InterPro" id="IPR036065">
    <property type="entry name" value="BolA-like_sf"/>
</dbReference>
<dbReference type="FunFam" id="3.30.300.90:FF:000001">
    <property type="entry name" value="Transcriptional regulator BolA"/>
    <property type="match status" value="1"/>
</dbReference>
<dbReference type="GO" id="GO:0005739">
    <property type="term" value="C:mitochondrion"/>
    <property type="evidence" value="ECO:0007669"/>
    <property type="project" value="TreeGrafter"/>
</dbReference>
<dbReference type="AlphaFoldDB" id="A0A6A4JQ41"/>
<reference evidence="3" key="1">
    <citation type="journal article" date="2021" name="Mol. Ecol. Resour.">
        <title>Apolygus lucorum genome provides insights into omnivorousness and mesophyll feeding.</title>
        <authorList>
            <person name="Liu Y."/>
            <person name="Liu H."/>
            <person name="Wang H."/>
            <person name="Huang T."/>
            <person name="Liu B."/>
            <person name="Yang B."/>
            <person name="Yin L."/>
            <person name="Li B."/>
            <person name="Zhang Y."/>
            <person name="Zhang S."/>
            <person name="Jiang F."/>
            <person name="Zhang X."/>
            <person name="Ren Y."/>
            <person name="Wang B."/>
            <person name="Wang S."/>
            <person name="Lu Y."/>
            <person name="Wu K."/>
            <person name="Fan W."/>
            <person name="Wang G."/>
        </authorList>
    </citation>
    <scope>NUCLEOTIDE SEQUENCE</scope>
    <source>
        <strain evidence="3">12Hb</strain>
    </source>
</reference>
<sequence>MFNGRSRCPHGISFSRHLKQQQQHTCNSTEVRTPVRLFCVVPSLCSRFNPHLLHRGAPIQLRNMSMGPIATSITAKISNALNPKHLDVINESSKHNAPAGSESHFKVVVVSEEFENKMPLQRHRIINQLLDHEIKNGIHALSIVTRTPKEWEASDQKVESSPNCRGGFGK</sequence>
<name>A0A6A4JQ41_APOLU</name>
<dbReference type="Gene3D" id="3.30.300.90">
    <property type="entry name" value="BolA-like"/>
    <property type="match status" value="1"/>
</dbReference>
<evidence type="ECO:0000313" key="4">
    <source>
        <dbReference type="Proteomes" id="UP000466442"/>
    </source>
</evidence>
<dbReference type="GO" id="GO:1990229">
    <property type="term" value="C:iron-sulfur cluster assembly complex"/>
    <property type="evidence" value="ECO:0007669"/>
    <property type="project" value="UniProtKB-ARBA"/>
</dbReference>
<gene>
    <name evidence="3" type="ORF">GE061_010625</name>
</gene>